<evidence type="ECO:0000256" key="3">
    <source>
        <dbReference type="SAM" id="MobiDB-lite"/>
    </source>
</evidence>
<gene>
    <name evidence="4" type="ORF">JMJ55_17650</name>
</gene>
<feature type="compositionally biased region" description="Basic and acidic residues" evidence="3">
    <location>
        <begin position="1"/>
        <end position="13"/>
    </location>
</feature>
<accession>A0ABS1V656</accession>
<keyword evidence="1" id="KW-0547">Nucleotide-binding</keyword>
<evidence type="ECO:0000313" key="4">
    <source>
        <dbReference type="EMBL" id="MBL6457164.1"/>
    </source>
</evidence>
<keyword evidence="2" id="KW-0067">ATP-binding</keyword>
<name>A0ABS1V656_9PROT</name>
<dbReference type="InterPro" id="IPR027417">
    <property type="entry name" value="P-loop_NTPase"/>
</dbReference>
<feature type="region of interest" description="Disordered" evidence="3">
    <location>
        <begin position="1"/>
        <end position="30"/>
    </location>
</feature>
<dbReference type="PANTHER" id="PTHR43384">
    <property type="entry name" value="SEPTUM SITE-DETERMINING PROTEIN MIND HOMOLOG, CHLOROPLASTIC-RELATED"/>
    <property type="match status" value="1"/>
</dbReference>
<dbReference type="SUPFAM" id="SSF52540">
    <property type="entry name" value="P-loop containing nucleoside triphosphate hydrolases"/>
    <property type="match status" value="1"/>
</dbReference>
<evidence type="ECO:0000256" key="2">
    <source>
        <dbReference type="ARBA" id="ARBA00022840"/>
    </source>
</evidence>
<sequence length="419" mass="43982">MHADRPTPRDMADAGRGAARPAPPPDGDRPDFLAFVADEASETALRGGLPHTAGRLEFRRGDIRTATRLLEREATPSVLLVDIAGVDEPLQALETLAGVCMPDVRVLVIGDRTEIGFYRRLTRELGIAEYLHKPLTRDMVARLFGPHLAGDAAAAAAEALGRGSQVVAVCGVRGGAGATTLAVNLSVQLAEQGRSHVALLDLHLRGGTAGLMLGLRPGGGLRVALEQPDRADALFLDRVGIPVSDRLRLVAAEEPMEAMPQPTEAAVQGVLSLLRQRFNIVVVDLPMPPGPAERVVLAAARHSVLVLGPDIAGLRDALALRRLVAASGAARATMVLNRATMPGGLKPKLVEEGLGAPPDVTIPDLPRHLPRAANLGQPASRESAVLRRALAPLLQEIGGVAAERKGGSLFGRLFGRAAP</sequence>
<dbReference type="RefSeq" id="WP_202826900.1">
    <property type="nucleotide sequence ID" value="NZ_JAEUXJ010000007.1"/>
</dbReference>
<organism evidence="4 5">
    <name type="scientific">Belnapia mucosa</name>
    <dbReference type="NCBI Taxonomy" id="2804532"/>
    <lineage>
        <taxon>Bacteria</taxon>
        <taxon>Pseudomonadati</taxon>
        <taxon>Pseudomonadota</taxon>
        <taxon>Alphaproteobacteria</taxon>
        <taxon>Acetobacterales</taxon>
        <taxon>Roseomonadaceae</taxon>
        <taxon>Belnapia</taxon>
    </lineage>
</organism>
<protein>
    <recommendedName>
        <fullName evidence="6">Pilus assembly protein CpaE</fullName>
    </recommendedName>
</protein>
<keyword evidence="5" id="KW-1185">Reference proteome</keyword>
<dbReference type="Gene3D" id="3.40.50.2300">
    <property type="match status" value="1"/>
</dbReference>
<evidence type="ECO:0000256" key="1">
    <source>
        <dbReference type="ARBA" id="ARBA00022741"/>
    </source>
</evidence>
<evidence type="ECO:0000313" key="5">
    <source>
        <dbReference type="Proteomes" id="UP000606490"/>
    </source>
</evidence>
<comment type="caution">
    <text evidence="4">The sequence shown here is derived from an EMBL/GenBank/DDBJ whole genome shotgun (WGS) entry which is preliminary data.</text>
</comment>
<proteinExistence type="predicted"/>
<dbReference type="InterPro" id="IPR050625">
    <property type="entry name" value="ParA/MinD_ATPase"/>
</dbReference>
<dbReference type="Gene3D" id="3.40.50.300">
    <property type="entry name" value="P-loop containing nucleotide triphosphate hydrolases"/>
    <property type="match status" value="1"/>
</dbReference>
<reference evidence="4 5" key="1">
    <citation type="submission" date="2021-01" db="EMBL/GenBank/DDBJ databases">
        <title>Belnapia mucosa sp. nov. and Belnapia arida sp. nov., isolated from the Tabernas Desert (Almeria, Spain).</title>
        <authorList>
            <person name="Molina-Menor E."/>
            <person name="Vidal-Verdu A."/>
            <person name="Calonge A."/>
            <person name="Satari L."/>
            <person name="Pereto Magraner J."/>
            <person name="Porcar Miralles M."/>
        </authorList>
    </citation>
    <scope>NUCLEOTIDE SEQUENCE [LARGE SCALE GENOMIC DNA]</scope>
    <source>
        <strain evidence="4 5">T6</strain>
    </source>
</reference>
<dbReference type="EMBL" id="JAEUXJ010000007">
    <property type="protein sequence ID" value="MBL6457164.1"/>
    <property type="molecule type" value="Genomic_DNA"/>
</dbReference>
<dbReference type="Proteomes" id="UP000606490">
    <property type="component" value="Unassembled WGS sequence"/>
</dbReference>
<evidence type="ECO:0008006" key="6">
    <source>
        <dbReference type="Google" id="ProtNLM"/>
    </source>
</evidence>
<dbReference type="PANTHER" id="PTHR43384:SF6">
    <property type="entry name" value="SEPTUM SITE-DETERMINING PROTEIN MIND HOMOLOG, CHLOROPLASTIC"/>
    <property type="match status" value="1"/>
</dbReference>